<reference evidence="2 3" key="1">
    <citation type="journal article" date="2015" name="Genome Announc.">
        <title>Expanding the biotechnology potential of lactobacilli through comparative genomics of 213 strains and associated genera.</title>
        <authorList>
            <person name="Sun Z."/>
            <person name="Harris H.M."/>
            <person name="McCann A."/>
            <person name="Guo C."/>
            <person name="Argimon S."/>
            <person name="Zhang W."/>
            <person name="Yang X."/>
            <person name="Jeffery I.B."/>
            <person name="Cooney J.C."/>
            <person name="Kagawa T.F."/>
            <person name="Liu W."/>
            <person name="Song Y."/>
            <person name="Salvetti E."/>
            <person name="Wrobel A."/>
            <person name="Rasinkangas P."/>
            <person name="Parkhill J."/>
            <person name="Rea M.C."/>
            <person name="O'Sullivan O."/>
            <person name="Ritari J."/>
            <person name="Douillard F.P."/>
            <person name="Paul Ross R."/>
            <person name="Yang R."/>
            <person name="Briner A.E."/>
            <person name="Felis G.E."/>
            <person name="de Vos W.M."/>
            <person name="Barrangou R."/>
            <person name="Klaenhammer T.R."/>
            <person name="Caufield P.W."/>
            <person name="Cui Y."/>
            <person name="Zhang H."/>
            <person name="O'Toole P.W."/>
        </authorList>
    </citation>
    <scope>NUCLEOTIDE SEQUENCE [LARGE SCALE GENOMIC DNA]</scope>
    <source>
        <strain evidence="2 3">DSM 23829</strain>
    </source>
</reference>
<accession>A0A0R2AN85</accession>
<evidence type="ECO:0000256" key="1">
    <source>
        <dbReference type="SAM" id="Coils"/>
    </source>
</evidence>
<protein>
    <submittedName>
        <fullName evidence="2">Uncharacterized protein</fullName>
    </submittedName>
</protein>
<proteinExistence type="predicted"/>
<comment type="caution">
    <text evidence="2">The sequence shown here is derived from an EMBL/GenBank/DDBJ whole genome shotgun (WGS) entry which is preliminary data.</text>
</comment>
<name>A0A0R2AN85_9LACO</name>
<keyword evidence="3" id="KW-1185">Reference proteome</keyword>
<organism evidence="2 3">
    <name type="scientific">Apilactobacillus ozensis DSM 23829 = JCM 17196</name>
    <dbReference type="NCBI Taxonomy" id="1423781"/>
    <lineage>
        <taxon>Bacteria</taxon>
        <taxon>Bacillati</taxon>
        <taxon>Bacillota</taxon>
        <taxon>Bacilli</taxon>
        <taxon>Lactobacillales</taxon>
        <taxon>Lactobacillaceae</taxon>
        <taxon>Apilactobacillus</taxon>
    </lineage>
</organism>
<gene>
    <name evidence="2" type="ORF">FD06_GL000262</name>
</gene>
<dbReference type="Proteomes" id="UP000052012">
    <property type="component" value="Unassembled WGS sequence"/>
</dbReference>
<sequence>MSRILKFSGISLAALGSYLVLKKESPEHFFNRSRRNVNNLIENIADINDKKQNLTDSINKLKKELMKSQMVINSVNKDVEMFNFKINPRIKRIDEKLNELNQKFSH</sequence>
<dbReference type="PATRIC" id="fig|1423781.4.peg.265"/>
<dbReference type="RefSeq" id="WP_056966486.1">
    <property type="nucleotide sequence ID" value="NZ_AYYQ01000031.1"/>
</dbReference>
<feature type="coiled-coil region" evidence="1">
    <location>
        <begin position="30"/>
        <end position="78"/>
    </location>
</feature>
<dbReference type="AlphaFoldDB" id="A0A0R2AN85"/>
<keyword evidence="1" id="KW-0175">Coiled coil</keyword>
<dbReference type="EMBL" id="AYYQ01000031">
    <property type="protein sequence ID" value="KRM68143.1"/>
    <property type="molecule type" value="Genomic_DNA"/>
</dbReference>
<dbReference type="STRING" id="1423781.FD06_GL000262"/>
<dbReference type="OrthoDB" id="2297036at2"/>
<evidence type="ECO:0000313" key="3">
    <source>
        <dbReference type="Proteomes" id="UP000052012"/>
    </source>
</evidence>
<evidence type="ECO:0000313" key="2">
    <source>
        <dbReference type="EMBL" id="KRM68143.1"/>
    </source>
</evidence>